<sequence length="136" mass="15584">MLDQDIPVWYRFLDKYGFMFQKLYYDVFVGGPFYSAEKLKDPLIYMWRALNSKRIDALAELEKELWLIEVNTDPGLRAVGQLQVYLKLWQEDPKIDKPVQLVLVSAVVDPDLLSAASSLGIKPYIMPGSTSLTIPI</sequence>
<accession>A0A0F9PMN7</accession>
<proteinExistence type="predicted"/>
<evidence type="ECO:0000313" key="1">
    <source>
        <dbReference type="EMBL" id="KKN31454.1"/>
    </source>
</evidence>
<protein>
    <submittedName>
        <fullName evidence="1">Uncharacterized protein</fullName>
    </submittedName>
</protein>
<name>A0A0F9PMN7_9ZZZZ</name>
<dbReference type="AlphaFoldDB" id="A0A0F9PMN7"/>
<dbReference type="Gene3D" id="3.40.1350.10">
    <property type="match status" value="1"/>
</dbReference>
<dbReference type="InterPro" id="IPR011856">
    <property type="entry name" value="tRNA_endonuc-like_dom_sf"/>
</dbReference>
<comment type="caution">
    <text evidence="1">The sequence shown here is derived from an EMBL/GenBank/DDBJ whole genome shotgun (WGS) entry which is preliminary data.</text>
</comment>
<gene>
    <name evidence="1" type="ORF">LCGC14_0823670</name>
</gene>
<organism evidence="1">
    <name type="scientific">marine sediment metagenome</name>
    <dbReference type="NCBI Taxonomy" id="412755"/>
    <lineage>
        <taxon>unclassified sequences</taxon>
        <taxon>metagenomes</taxon>
        <taxon>ecological metagenomes</taxon>
    </lineage>
</organism>
<reference evidence="1" key="1">
    <citation type="journal article" date="2015" name="Nature">
        <title>Complex archaea that bridge the gap between prokaryotes and eukaryotes.</title>
        <authorList>
            <person name="Spang A."/>
            <person name="Saw J.H."/>
            <person name="Jorgensen S.L."/>
            <person name="Zaremba-Niedzwiedzka K."/>
            <person name="Martijn J."/>
            <person name="Lind A.E."/>
            <person name="van Eijk R."/>
            <person name="Schleper C."/>
            <person name="Guy L."/>
            <person name="Ettema T.J."/>
        </authorList>
    </citation>
    <scope>NUCLEOTIDE SEQUENCE</scope>
</reference>
<dbReference type="EMBL" id="LAZR01002326">
    <property type="protein sequence ID" value="KKN31454.1"/>
    <property type="molecule type" value="Genomic_DNA"/>
</dbReference>
<dbReference type="GO" id="GO:0003676">
    <property type="term" value="F:nucleic acid binding"/>
    <property type="evidence" value="ECO:0007669"/>
    <property type="project" value="InterPro"/>
</dbReference>